<evidence type="ECO:0000313" key="1">
    <source>
        <dbReference type="EMBL" id="KAI5324237.1"/>
    </source>
</evidence>
<comment type="caution">
    <text evidence="1">The sequence shown here is derived from an EMBL/GenBank/DDBJ whole genome shotgun (WGS) entry which is preliminary data.</text>
</comment>
<organism evidence="1 2">
    <name type="scientific">Prunus dulcis</name>
    <name type="common">Almond</name>
    <name type="synonym">Amygdalus dulcis</name>
    <dbReference type="NCBI Taxonomy" id="3755"/>
    <lineage>
        <taxon>Eukaryota</taxon>
        <taxon>Viridiplantae</taxon>
        <taxon>Streptophyta</taxon>
        <taxon>Embryophyta</taxon>
        <taxon>Tracheophyta</taxon>
        <taxon>Spermatophyta</taxon>
        <taxon>Magnoliopsida</taxon>
        <taxon>eudicotyledons</taxon>
        <taxon>Gunneridae</taxon>
        <taxon>Pentapetalae</taxon>
        <taxon>rosids</taxon>
        <taxon>fabids</taxon>
        <taxon>Rosales</taxon>
        <taxon>Rosaceae</taxon>
        <taxon>Amygdaloideae</taxon>
        <taxon>Amygdaleae</taxon>
        <taxon>Prunus</taxon>
    </lineage>
</organism>
<sequence>MCFFYTGVYVSGTSRGRCRKLCVTFLAAGSFELIGVGSASQGVEDTLPTPLEMPDTCTGTTPHLPTVPVFGEITDGHCHIGDGHCQLGDASTKSAHVVYLSEKSLSWQDWENSFIAFKAFFDGSIKILLSIDKLLLLCHRFDGYATFQGAFVYSKKVAVLRKFMDRYGDFMEITGIISSFSGSAAFQALGLVLHGIDTMQLLDITYHRLLCWRDAICEAITLGFHVDQSPFGAPRILRNFRRTPQKHTFLGSSSIDAAAFSQRPTEGHPSDLI</sequence>
<dbReference type="AlphaFoldDB" id="A0AAD4VHC8"/>
<name>A0AAD4VHC8_PRUDU</name>
<dbReference type="EMBL" id="JAJFAZ020000006">
    <property type="protein sequence ID" value="KAI5324237.1"/>
    <property type="molecule type" value="Genomic_DNA"/>
</dbReference>
<reference evidence="1 2" key="1">
    <citation type="journal article" date="2022" name="G3 (Bethesda)">
        <title>Whole-genome sequence and methylome profiling of the almond [Prunus dulcis (Mill.) D.A. Webb] cultivar 'Nonpareil'.</title>
        <authorList>
            <person name="D'Amico-Willman K.M."/>
            <person name="Ouma W.Z."/>
            <person name="Meulia T."/>
            <person name="Sideli G.M."/>
            <person name="Gradziel T.M."/>
            <person name="Fresnedo-Ramirez J."/>
        </authorList>
    </citation>
    <scope>NUCLEOTIDE SEQUENCE [LARGE SCALE GENOMIC DNA]</scope>
    <source>
        <strain evidence="1">Clone GOH B32 T37-40</strain>
    </source>
</reference>
<proteinExistence type="predicted"/>
<gene>
    <name evidence="1" type="ORF">L3X38_033310</name>
</gene>
<dbReference type="Proteomes" id="UP001054821">
    <property type="component" value="Chromosome 6"/>
</dbReference>
<protein>
    <submittedName>
        <fullName evidence="1">Uncharacterized protein</fullName>
    </submittedName>
</protein>
<keyword evidence="2" id="KW-1185">Reference proteome</keyword>
<accession>A0AAD4VHC8</accession>
<evidence type="ECO:0000313" key="2">
    <source>
        <dbReference type="Proteomes" id="UP001054821"/>
    </source>
</evidence>